<dbReference type="PANTHER" id="PTHR35335:SF1">
    <property type="entry name" value="UPF0716 PROTEIN FXSA"/>
    <property type="match status" value="1"/>
</dbReference>
<keyword evidence="4" id="KW-1185">Reference proteome</keyword>
<dbReference type="PANTHER" id="PTHR35335">
    <property type="entry name" value="UPF0716 PROTEIN FXSA"/>
    <property type="match status" value="1"/>
</dbReference>
<evidence type="ECO:0000313" key="3">
    <source>
        <dbReference type="EMBL" id="GLQ12240.1"/>
    </source>
</evidence>
<keyword evidence="2" id="KW-0812">Transmembrane</keyword>
<dbReference type="RefSeq" id="WP_284394081.1">
    <property type="nucleotide sequence ID" value="NZ_BSNG01000004.1"/>
</dbReference>
<evidence type="ECO:0000256" key="1">
    <source>
        <dbReference type="SAM" id="MobiDB-lite"/>
    </source>
</evidence>
<dbReference type="Proteomes" id="UP001161406">
    <property type="component" value="Unassembled WGS sequence"/>
</dbReference>
<dbReference type="NCBIfam" id="NF008528">
    <property type="entry name" value="PRK11463.1-2"/>
    <property type="match status" value="1"/>
</dbReference>
<comment type="caution">
    <text evidence="3">The sequence shown here is derived from an EMBL/GenBank/DDBJ whole genome shotgun (WGS) entry which is preliminary data.</text>
</comment>
<evidence type="ECO:0000313" key="4">
    <source>
        <dbReference type="Proteomes" id="UP001161406"/>
    </source>
</evidence>
<organism evidence="3 4">
    <name type="scientific">Devosia yakushimensis</name>
    <dbReference type="NCBI Taxonomy" id="470028"/>
    <lineage>
        <taxon>Bacteria</taxon>
        <taxon>Pseudomonadati</taxon>
        <taxon>Pseudomonadota</taxon>
        <taxon>Alphaproteobacteria</taxon>
        <taxon>Hyphomicrobiales</taxon>
        <taxon>Devosiaceae</taxon>
        <taxon>Devosia</taxon>
    </lineage>
</organism>
<keyword evidence="2" id="KW-0472">Membrane</keyword>
<gene>
    <name evidence="3" type="ORF">GCM10007913_41730</name>
</gene>
<sequence length="151" mass="16180">MARFFALGLLVLPIVEIALFIKVGQTIGLLPTLALVVIAAIAGGLLLRLQGMNVLNQMRGNISSGRLPGRTIADTMMIGLAALLLILPGFLTDIAALALLLPPVRSWIYGALSSRVSVVDVTSYRTQPRDQDGRIAGADTIDLDEEDYRPK</sequence>
<dbReference type="EMBL" id="BSNG01000004">
    <property type="protein sequence ID" value="GLQ12240.1"/>
    <property type="molecule type" value="Genomic_DNA"/>
</dbReference>
<feature type="compositionally biased region" description="Acidic residues" evidence="1">
    <location>
        <begin position="141"/>
        <end position="151"/>
    </location>
</feature>
<dbReference type="Pfam" id="PF04186">
    <property type="entry name" value="FxsA"/>
    <property type="match status" value="1"/>
</dbReference>
<dbReference type="InterPro" id="IPR007313">
    <property type="entry name" value="FxsA"/>
</dbReference>
<reference evidence="3" key="2">
    <citation type="submission" date="2023-01" db="EMBL/GenBank/DDBJ databases">
        <title>Draft genome sequence of Devosia yakushimensis strain NBRC 103855.</title>
        <authorList>
            <person name="Sun Q."/>
            <person name="Mori K."/>
        </authorList>
    </citation>
    <scope>NUCLEOTIDE SEQUENCE</scope>
    <source>
        <strain evidence="3">NBRC 103855</strain>
    </source>
</reference>
<protein>
    <submittedName>
        <fullName evidence="3">Membrane protein FxsA</fullName>
    </submittedName>
</protein>
<feature type="transmembrane region" description="Helical" evidence="2">
    <location>
        <begin position="27"/>
        <end position="49"/>
    </location>
</feature>
<keyword evidence="2" id="KW-1133">Transmembrane helix</keyword>
<proteinExistence type="predicted"/>
<reference evidence="3" key="1">
    <citation type="journal article" date="2014" name="Int. J. Syst. Evol. Microbiol.">
        <title>Complete genome of a new Firmicutes species belonging to the dominant human colonic microbiota ('Ruminococcus bicirculans') reveals two chromosomes and a selective capacity to utilize plant glucans.</title>
        <authorList>
            <consortium name="NISC Comparative Sequencing Program"/>
            <person name="Wegmann U."/>
            <person name="Louis P."/>
            <person name="Goesmann A."/>
            <person name="Henrissat B."/>
            <person name="Duncan S.H."/>
            <person name="Flint H.J."/>
        </authorList>
    </citation>
    <scope>NUCLEOTIDE SEQUENCE</scope>
    <source>
        <strain evidence="3">NBRC 103855</strain>
    </source>
</reference>
<name>A0ABQ5UJG0_9HYPH</name>
<evidence type="ECO:0000256" key="2">
    <source>
        <dbReference type="SAM" id="Phobius"/>
    </source>
</evidence>
<feature type="transmembrane region" description="Helical" evidence="2">
    <location>
        <begin position="76"/>
        <end position="101"/>
    </location>
</feature>
<accession>A0ABQ5UJG0</accession>
<feature type="region of interest" description="Disordered" evidence="1">
    <location>
        <begin position="130"/>
        <end position="151"/>
    </location>
</feature>